<dbReference type="Gene3D" id="3.10.50.10">
    <property type="match status" value="1"/>
</dbReference>
<comment type="subcellular location">
    <subcellularLocation>
        <location evidence="2">Secreted</location>
    </subcellularLocation>
</comment>
<evidence type="ECO:0000313" key="15">
    <source>
        <dbReference type="EMBL" id="KAK4441922.1"/>
    </source>
</evidence>
<evidence type="ECO:0000256" key="5">
    <source>
        <dbReference type="ARBA" id="ARBA00022525"/>
    </source>
</evidence>
<evidence type="ECO:0000256" key="4">
    <source>
        <dbReference type="ARBA" id="ARBA00012729"/>
    </source>
</evidence>
<evidence type="ECO:0000256" key="6">
    <source>
        <dbReference type="ARBA" id="ARBA00022669"/>
    </source>
</evidence>
<evidence type="ECO:0000256" key="1">
    <source>
        <dbReference type="ARBA" id="ARBA00000822"/>
    </source>
</evidence>
<dbReference type="EMBL" id="MU866046">
    <property type="protein sequence ID" value="KAK4441922.1"/>
    <property type="molecule type" value="Genomic_DNA"/>
</dbReference>
<evidence type="ECO:0000256" key="13">
    <source>
        <dbReference type="SAM" id="SignalP"/>
    </source>
</evidence>
<dbReference type="InterPro" id="IPR018371">
    <property type="entry name" value="Chitin-binding_1_CS"/>
</dbReference>
<evidence type="ECO:0000256" key="9">
    <source>
        <dbReference type="ARBA" id="ARBA00023277"/>
    </source>
</evidence>
<proteinExistence type="inferred from homology"/>
<dbReference type="GO" id="GO:0006032">
    <property type="term" value="P:chitin catabolic process"/>
    <property type="evidence" value="ECO:0007669"/>
    <property type="project" value="UniProtKB-KW"/>
</dbReference>
<feature type="signal peptide" evidence="13">
    <location>
        <begin position="1"/>
        <end position="22"/>
    </location>
</feature>
<evidence type="ECO:0000256" key="8">
    <source>
        <dbReference type="ARBA" id="ARBA00023024"/>
    </source>
</evidence>
<reference evidence="15" key="2">
    <citation type="submission" date="2023-05" db="EMBL/GenBank/DDBJ databases">
        <authorList>
            <consortium name="Lawrence Berkeley National Laboratory"/>
            <person name="Steindorff A."/>
            <person name="Hensen N."/>
            <person name="Bonometti L."/>
            <person name="Westerberg I."/>
            <person name="Brannstrom I.O."/>
            <person name="Guillou S."/>
            <person name="Cros-Aarteil S."/>
            <person name="Calhoun S."/>
            <person name="Haridas S."/>
            <person name="Kuo A."/>
            <person name="Mondo S."/>
            <person name="Pangilinan J."/>
            <person name="Riley R."/>
            <person name="Labutti K."/>
            <person name="Andreopoulos B."/>
            <person name="Lipzen A."/>
            <person name="Chen C."/>
            <person name="Yanf M."/>
            <person name="Daum C."/>
            <person name="Ng V."/>
            <person name="Clum A."/>
            <person name="Ohm R."/>
            <person name="Martin F."/>
            <person name="Silar P."/>
            <person name="Natvig D."/>
            <person name="Lalanne C."/>
            <person name="Gautier V."/>
            <person name="Ament-Velasquez S.L."/>
            <person name="Kruys A."/>
            <person name="Hutchinson M.I."/>
            <person name="Powell A.J."/>
            <person name="Barry K."/>
            <person name="Miller A.N."/>
            <person name="Grigoriev I.V."/>
            <person name="Debuchy R."/>
            <person name="Gladieux P."/>
            <person name="Thoren M.H."/>
            <person name="Johannesson H."/>
        </authorList>
    </citation>
    <scope>NUCLEOTIDE SEQUENCE</scope>
    <source>
        <strain evidence="15">PSN243</strain>
    </source>
</reference>
<dbReference type="Proteomes" id="UP001321760">
    <property type="component" value="Unassembled WGS sequence"/>
</dbReference>
<dbReference type="InterPro" id="IPR001579">
    <property type="entry name" value="Glyco_hydro_18_chit_AS"/>
</dbReference>
<dbReference type="PROSITE" id="PS51910">
    <property type="entry name" value="GH18_2"/>
    <property type="match status" value="1"/>
</dbReference>
<dbReference type="InterPro" id="IPR001223">
    <property type="entry name" value="Glyco_hydro18_cat"/>
</dbReference>
<keyword evidence="11" id="KW-0624">Polysaccharide degradation</keyword>
<dbReference type="CDD" id="cd00035">
    <property type="entry name" value="ChtBD1"/>
    <property type="match status" value="1"/>
</dbReference>
<dbReference type="Gene3D" id="3.30.60.10">
    <property type="entry name" value="Endochitinase-like"/>
    <property type="match status" value="1"/>
</dbReference>
<dbReference type="PANTHER" id="PTHR11177:SF333">
    <property type="entry name" value="CHITINASE"/>
    <property type="match status" value="1"/>
</dbReference>
<dbReference type="Pfam" id="PF00704">
    <property type="entry name" value="Glyco_hydro_18"/>
    <property type="match status" value="1"/>
</dbReference>
<feature type="domain" description="GH18" evidence="14">
    <location>
        <begin position="159"/>
        <end position="517"/>
    </location>
</feature>
<sequence length="548" mass="60286">MRLLTTALVVAGIFCSASQAASQEIRLDPETGAAQTFRVHSETGAILHRRGDSEEDEEPDWTCGPGKPCEIGCCGQVNQEGVGVCGMGPTYCGPGNCTSSCTAKSDCDPGWGMEYSLASSCPLNVCCSKFGFCGVSDDFCEGRRVASPECAIEDGTSDKRTIGYYEGWNLARPCGTMKPKEIPLGWYTHLNFAFALIHPTTFHVAPMDSKTPKLYKAVTALKDQQEGLEVWIAIGGWAMNDEGPYRTAFSDMAGSTANQDVFFESLIKFMEENNFDGVDIDWEYPVAPDRGGRPADFNNYATFLRRLRERLNRTGKRYGISIAIPASYWYLRGFNLQELEPWIDWFNIMTYDIHGTWDSHVRAIGSKAYAHTNLTEIQMGLELLWRNNVNPERVNLGLGFYGRSFTMEDPNCMAPGCPFKNATGAGAGACTGTPGVLSAAEINEIIANGGVQTFYPEEAVQVVTWDTDQWVSWDDAVTLKMKMDYANQRCLGGTMVWAIDLDDGTLLEALASNLNRNISYASAPSLYTCSLGTHGGPIYDYDDDHDEL</sequence>
<keyword evidence="6" id="KW-0147">Chitin-binding</keyword>
<dbReference type="Pfam" id="PF00187">
    <property type="entry name" value="Chitin_bind_1"/>
    <property type="match status" value="1"/>
</dbReference>
<dbReference type="GO" id="GO:0000272">
    <property type="term" value="P:polysaccharide catabolic process"/>
    <property type="evidence" value="ECO:0007669"/>
    <property type="project" value="UniProtKB-KW"/>
</dbReference>
<dbReference type="PROSITE" id="PS00026">
    <property type="entry name" value="CHIT_BIND_I_1"/>
    <property type="match status" value="1"/>
</dbReference>
<dbReference type="InterPro" id="IPR050314">
    <property type="entry name" value="Glycosyl_Hydrlase_18"/>
</dbReference>
<dbReference type="SUPFAM" id="SSF57016">
    <property type="entry name" value="Plant lectins/antimicrobial peptides"/>
    <property type="match status" value="1"/>
</dbReference>
<dbReference type="InterPro" id="IPR001002">
    <property type="entry name" value="Chitin-bd_1"/>
</dbReference>
<comment type="caution">
    <text evidence="15">The sequence shown here is derived from an EMBL/GenBank/DDBJ whole genome shotgun (WGS) entry which is preliminary data.</text>
</comment>
<dbReference type="GO" id="GO:0005576">
    <property type="term" value="C:extracellular region"/>
    <property type="evidence" value="ECO:0007669"/>
    <property type="project" value="UniProtKB-SubCell"/>
</dbReference>
<dbReference type="InterPro" id="IPR011583">
    <property type="entry name" value="Chitinase_II/V-like_cat"/>
</dbReference>
<dbReference type="SUPFAM" id="SSF54556">
    <property type="entry name" value="Chitinase insertion domain"/>
    <property type="match status" value="1"/>
</dbReference>
<evidence type="ECO:0000259" key="14">
    <source>
        <dbReference type="PROSITE" id="PS51910"/>
    </source>
</evidence>
<keyword evidence="8" id="KW-0146">Chitin degradation</keyword>
<dbReference type="Gene3D" id="3.20.20.80">
    <property type="entry name" value="Glycosidases"/>
    <property type="match status" value="1"/>
</dbReference>
<keyword evidence="5" id="KW-0964">Secreted</keyword>
<dbReference type="InterPro" id="IPR036861">
    <property type="entry name" value="Endochitinase-like_sf"/>
</dbReference>
<dbReference type="SMART" id="SM00636">
    <property type="entry name" value="Glyco_18"/>
    <property type="match status" value="1"/>
</dbReference>
<keyword evidence="10 12" id="KW-0326">Glycosidase</keyword>
<evidence type="ECO:0000256" key="7">
    <source>
        <dbReference type="ARBA" id="ARBA00022801"/>
    </source>
</evidence>
<keyword evidence="9" id="KW-0119">Carbohydrate metabolism</keyword>
<dbReference type="InterPro" id="IPR029070">
    <property type="entry name" value="Chitinase_insertion_sf"/>
</dbReference>
<accession>A0AAV9G391</accession>
<evidence type="ECO:0000256" key="12">
    <source>
        <dbReference type="RuleBase" id="RU000489"/>
    </source>
</evidence>
<gene>
    <name evidence="15" type="ORF">QBC34DRAFT_489090</name>
</gene>
<name>A0AAV9G391_9PEZI</name>
<dbReference type="EC" id="3.2.1.14" evidence="4"/>
<dbReference type="GO" id="GO:0008061">
    <property type="term" value="F:chitin binding"/>
    <property type="evidence" value="ECO:0007669"/>
    <property type="project" value="UniProtKB-KW"/>
</dbReference>
<dbReference type="GO" id="GO:0008843">
    <property type="term" value="F:endochitinase activity"/>
    <property type="evidence" value="ECO:0007669"/>
    <property type="project" value="UniProtKB-EC"/>
</dbReference>
<dbReference type="InterPro" id="IPR017853">
    <property type="entry name" value="GH"/>
</dbReference>
<keyword evidence="7 12" id="KW-0378">Hydrolase</keyword>
<dbReference type="SUPFAM" id="SSF51445">
    <property type="entry name" value="(Trans)glycosidases"/>
    <property type="match status" value="1"/>
</dbReference>
<feature type="chain" id="PRO_5043496857" description="chitinase" evidence="13">
    <location>
        <begin position="23"/>
        <end position="548"/>
    </location>
</feature>
<protein>
    <recommendedName>
        <fullName evidence="4">chitinase</fullName>
        <ecNumber evidence="4">3.2.1.14</ecNumber>
    </recommendedName>
</protein>
<keyword evidence="13" id="KW-0732">Signal</keyword>
<evidence type="ECO:0000256" key="11">
    <source>
        <dbReference type="ARBA" id="ARBA00023326"/>
    </source>
</evidence>
<dbReference type="AlphaFoldDB" id="A0AAV9G391"/>
<evidence type="ECO:0000313" key="16">
    <source>
        <dbReference type="Proteomes" id="UP001321760"/>
    </source>
</evidence>
<evidence type="ECO:0000256" key="3">
    <source>
        <dbReference type="ARBA" id="ARBA00008682"/>
    </source>
</evidence>
<reference evidence="15" key="1">
    <citation type="journal article" date="2023" name="Mol. Phylogenet. Evol.">
        <title>Genome-scale phylogeny and comparative genomics of the fungal order Sordariales.</title>
        <authorList>
            <person name="Hensen N."/>
            <person name="Bonometti L."/>
            <person name="Westerberg I."/>
            <person name="Brannstrom I.O."/>
            <person name="Guillou S."/>
            <person name="Cros-Aarteil S."/>
            <person name="Calhoun S."/>
            <person name="Haridas S."/>
            <person name="Kuo A."/>
            <person name="Mondo S."/>
            <person name="Pangilinan J."/>
            <person name="Riley R."/>
            <person name="LaButti K."/>
            <person name="Andreopoulos B."/>
            <person name="Lipzen A."/>
            <person name="Chen C."/>
            <person name="Yan M."/>
            <person name="Daum C."/>
            <person name="Ng V."/>
            <person name="Clum A."/>
            <person name="Steindorff A."/>
            <person name="Ohm R.A."/>
            <person name="Martin F."/>
            <person name="Silar P."/>
            <person name="Natvig D.O."/>
            <person name="Lalanne C."/>
            <person name="Gautier V."/>
            <person name="Ament-Velasquez S.L."/>
            <person name="Kruys A."/>
            <person name="Hutchinson M.I."/>
            <person name="Powell A.J."/>
            <person name="Barry K."/>
            <person name="Miller A.N."/>
            <person name="Grigoriev I.V."/>
            <person name="Debuchy R."/>
            <person name="Gladieux P."/>
            <person name="Hiltunen Thoren M."/>
            <person name="Johannesson H."/>
        </authorList>
    </citation>
    <scope>NUCLEOTIDE SEQUENCE</scope>
    <source>
        <strain evidence="15">PSN243</strain>
    </source>
</reference>
<evidence type="ECO:0000256" key="2">
    <source>
        <dbReference type="ARBA" id="ARBA00004613"/>
    </source>
</evidence>
<evidence type="ECO:0000256" key="10">
    <source>
        <dbReference type="ARBA" id="ARBA00023295"/>
    </source>
</evidence>
<dbReference type="SMART" id="SM00270">
    <property type="entry name" value="ChtBD1"/>
    <property type="match status" value="1"/>
</dbReference>
<dbReference type="PROSITE" id="PS01095">
    <property type="entry name" value="GH18_1"/>
    <property type="match status" value="1"/>
</dbReference>
<keyword evidence="16" id="KW-1185">Reference proteome</keyword>
<dbReference type="PANTHER" id="PTHR11177">
    <property type="entry name" value="CHITINASE"/>
    <property type="match status" value="1"/>
</dbReference>
<comment type="catalytic activity">
    <reaction evidence="1">
        <text>Random endo-hydrolysis of N-acetyl-beta-D-glucosaminide (1-&gt;4)-beta-linkages in chitin and chitodextrins.</text>
        <dbReference type="EC" id="3.2.1.14"/>
    </reaction>
</comment>
<organism evidence="15 16">
    <name type="scientific">Podospora aff. communis PSN243</name>
    <dbReference type="NCBI Taxonomy" id="3040156"/>
    <lineage>
        <taxon>Eukaryota</taxon>
        <taxon>Fungi</taxon>
        <taxon>Dikarya</taxon>
        <taxon>Ascomycota</taxon>
        <taxon>Pezizomycotina</taxon>
        <taxon>Sordariomycetes</taxon>
        <taxon>Sordariomycetidae</taxon>
        <taxon>Sordariales</taxon>
        <taxon>Podosporaceae</taxon>
        <taxon>Podospora</taxon>
    </lineage>
</organism>
<comment type="similarity">
    <text evidence="3">Belongs to the glycosyl hydrolase 18 family. Chitinase class V subfamily.</text>
</comment>